<dbReference type="RefSeq" id="WP_044645572.1">
    <property type="nucleotide sequence ID" value="NZ_JTHP01000010.1"/>
</dbReference>
<dbReference type="AlphaFoldDB" id="A0A0D7X492"/>
<protein>
    <submittedName>
        <fullName evidence="6">LacI family transcriptional regulator</fullName>
    </submittedName>
</protein>
<dbReference type="SMART" id="SM00354">
    <property type="entry name" value="HTH_LACI"/>
    <property type="match status" value="1"/>
</dbReference>
<organism evidence="6 7">
    <name type="scientific">Paenibacillus terrae</name>
    <dbReference type="NCBI Taxonomy" id="159743"/>
    <lineage>
        <taxon>Bacteria</taxon>
        <taxon>Bacillati</taxon>
        <taxon>Bacillota</taxon>
        <taxon>Bacilli</taxon>
        <taxon>Bacillales</taxon>
        <taxon>Paenibacillaceae</taxon>
        <taxon>Paenibacillus</taxon>
    </lineage>
</organism>
<dbReference type="Pfam" id="PF13377">
    <property type="entry name" value="Peripla_BP_3"/>
    <property type="match status" value="1"/>
</dbReference>
<dbReference type="PROSITE" id="PS50932">
    <property type="entry name" value="HTH_LACI_2"/>
    <property type="match status" value="1"/>
</dbReference>
<dbReference type="Pfam" id="PF00356">
    <property type="entry name" value="LacI"/>
    <property type="match status" value="1"/>
</dbReference>
<dbReference type="GO" id="GO:0003700">
    <property type="term" value="F:DNA-binding transcription factor activity"/>
    <property type="evidence" value="ECO:0007669"/>
    <property type="project" value="TreeGrafter"/>
</dbReference>
<dbReference type="EMBL" id="JTHP01000010">
    <property type="protein sequence ID" value="KJD46221.1"/>
    <property type="molecule type" value="Genomic_DNA"/>
</dbReference>
<proteinExistence type="predicted"/>
<dbReference type="InterPro" id="IPR046335">
    <property type="entry name" value="LacI/GalR-like_sensor"/>
</dbReference>
<keyword evidence="3" id="KW-0238">DNA-binding</keyword>
<evidence type="ECO:0000313" key="6">
    <source>
        <dbReference type="EMBL" id="KJD46221.1"/>
    </source>
</evidence>
<gene>
    <name evidence="6" type="ORF">QD47_07650</name>
</gene>
<dbReference type="Proteomes" id="UP000032534">
    <property type="component" value="Unassembled WGS sequence"/>
</dbReference>
<dbReference type="PRINTS" id="PR00036">
    <property type="entry name" value="HTHLACI"/>
</dbReference>
<keyword evidence="2" id="KW-0805">Transcription regulation</keyword>
<evidence type="ECO:0000259" key="5">
    <source>
        <dbReference type="PROSITE" id="PS50932"/>
    </source>
</evidence>
<dbReference type="SUPFAM" id="SSF53822">
    <property type="entry name" value="Periplasmic binding protein-like I"/>
    <property type="match status" value="1"/>
</dbReference>
<dbReference type="InterPro" id="IPR000843">
    <property type="entry name" value="HTH_LacI"/>
</dbReference>
<dbReference type="CDD" id="cd06267">
    <property type="entry name" value="PBP1_LacI_sugar_binding-like"/>
    <property type="match status" value="1"/>
</dbReference>
<evidence type="ECO:0000313" key="7">
    <source>
        <dbReference type="Proteomes" id="UP000032534"/>
    </source>
</evidence>
<dbReference type="PROSITE" id="PS00356">
    <property type="entry name" value="HTH_LACI_1"/>
    <property type="match status" value="1"/>
</dbReference>
<dbReference type="PANTHER" id="PTHR30146:SF148">
    <property type="entry name" value="HTH-TYPE TRANSCRIPTIONAL REPRESSOR PURR-RELATED"/>
    <property type="match status" value="1"/>
</dbReference>
<keyword evidence="7" id="KW-1185">Reference proteome</keyword>
<dbReference type="CDD" id="cd01392">
    <property type="entry name" value="HTH_LacI"/>
    <property type="match status" value="1"/>
</dbReference>
<evidence type="ECO:0000256" key="2">
    <source>
        <dbReference type="ARBA" id="ARBA00023015"/>
    </source>
</evidence>
<evidence type="ECO:0000256" key="1">
    <source>
        <dbReference type="ARBA" id="ARBA00022491"/>
    </source>
</evidence>
<feature type="domain" description="HTH lacI-type" evidence="5">
    <location>
        <begin position="3"/>
        <end position="57"/>
    </location>
</feature>
<sequence>MAATIKDIAKLANVSHTTVSRALNNSPLIKEDTKRKIMELAEQLNYIPNFNAKSLVLQRSHTIGLFFTSISEGTSSSFFADTIRGVNHVIGVDYNLFVGGIDDYADFSAIHRKRFDGIILMSQSEADNPFIYHVLGQGIPLVVLNRQVPGAGIVNVISNDKEGSYAAVSFLIESGHERIAIIEGVEGFKSTQQRREGFMNALIDSGKPIRHEYIMHGHYDTESGSQAMKQLLSLEEPPTAVFCSNDDMAIGAMNAVFEHGLKVPDDVSVIGFDDIGFSMYTTPPLTTVKRPIEQISARGAACILERIQSPSNEGELIFMETALMKRKSTANRQR</sequence>
<keyword evidence="1" id="KW-0678">Repressor</keyword>
<dbReference type="OrthoDB" id="9775106at2"/>
<comment type="caution">
    <text evidence="6">The sequence shown here is derived from an EMBL/GenBank/DDBJ whole genome shotgun (WGS) entry which is preliminary data.</text>
</comment>
<name>A0A0D7X492_9BACL</name>
<dbReference type="SUPFAM" id="SSF47413">
    <property type="entry name" value="lambda repressor-like DNA-binding domains"/>
    <property type="match status" value="1"/>
</dbReference>
<dbReference type="InterPro" id="IPR010982">
    <property type="entry name" value="Lambda_DNA-bd_dom_sf"/>
</dbReference>
<dbReference type="GO" id="GO:0000976">
    <property type="term" value="F:transcription cis-regulatory region binding"/>
    <property type="evidence" value="ECO:0007669"/>
    <property type="project" value="TreeGrafter"/>
</dbReference>
<keyword evidence="4" id="KW-0804">Transcription</keyword>
<dbReference type="PATRIC" id="fig|159743.3.peg.1679"/>
<dbReference type="PANTHER" id="PTHR30146">
    <property type="entry name" value="LACI-RELATED TRANSCRIPTIONAL REPRESSOR"/>
    <property type="match status" value="1"/>
</dbReference>
<dbReference type="Gene3D" id="1.10.260.40">
    <property type="entry name" value="lambda repressor-like DNA-binding domains"/>
    <property type="match status" value="1"/>
</dbReference>
<accession>A0A0D7X492</accession>
<evidence type="ECO:0000256" key="3">
    <source>
        <dbReference type="ARBA" id="ARBA00023125"/>
    </source>
</evidence>
<dbReference type="InterPro" id="IPR028082">
    <property type="entry name" value="Peripla_BP_I"/>
</dbReference>
<reference evidence="6 7" key="1">
    <citation type="submission" date="2014-11" db="EMBL/GenBank/DDBJ databases">
        <title>Draft Genome Sequences of Paenibacillus polymyxa NRRL B-30509 and Paenibacillus terrae NRRL B-30644, Strains from a Poultry Environment that Produce Tridecaptin A and Paenicidins.</title>
        <authorList>
            <person name="van Belkum M.J."/>
            <person name="Lohans C.T."/>
            <person name="Vederas J.C."/>
        </authorList>
    </citation>
    <scope>NUCLEOTIDE SEQUENCE [LARGE SCALE GENOMIC DNA]</scope>
    <source>
        <strain evidence="6 7">NRRL B-30644</strain>
    </source>
</reference>
<evidence type="ECO:0000256" key="4">
    <source>
        <dbReference type="ARBA" id="ARBA00023163"/>
    </source>
</evidence>
<dbReference type="Gene3D" id="3.40.50.2300">
    <property type="match status" value="2"/>
</dbReference>